<keyword evidence="5" id="KW-0479">Metal-binding</keyword>
<reference evidence="16" key="2">
    <citation type="submission" date="2025-08" db="UniProtKB">
        <authorList>
            <consortium name="RefSeq"/>
        </authorList>
    </citation>
    <scope>IDENTIFICATION</scope>
    <source>
        <tissue evidence="16">Leaf</tissue>
    </source>
</reference>
<comment type="subcellular location">
    <subcellularLocation>
        <location evidence="1">Membrane</location>
        <topology evidence="1">Single-pass membrane protein</topology>
    </subcellularLocation>
</comment>
<accession>A0ABM3QYX2</accession>
<evidence type="ECO:0000256" key="3">
    <source>
        <dbReference type="ARBA" id="ARBA00022679"/>
    </source>
</evidence>
<dbReference type="GeneID" id="130463447"/>
<keyword evidence="7" id="KW-0833">Ubl conjugation pathway</keyword>
<evidence type="ECO:0000256" key="1">
    <source>
        <dbReference type="ARBA" id="ARBA00004167"/>
    </source>
</evidence>
<keyword evidence="6 12" id="KW-0863">Zinc-finger</keyword>
<dbReference type="SUPFAM" id="SSF57850">
    <property type="entry name" value="RING/U-box"/>
    <property type="match status" value="1"/>
</dbReference>
<dbReference type="SMART" id="SM00184">
    <property type="entry name" value="RING"/>
    <property type="match status" value="1"/>
</dbReference>
<evidence type="ECO:0000256" key="9">
    <source>
        <dbReference type="ARBA" id="ARBA00022989"/>
    </source>
</evidence>
<keyword evidence="8" id="KW-0862">Zinc</keyword>
<organism evidence="15 16">
    <name type="scientific">Spinacia oleracea</name>
    <name type="common">Spinach</name>
    <dbReference type="NCBI Taxonomy" id="3562"/>
    <lineage>
        <taxon>Eukaryota</taxon>
        <taxon>Viridiplantae</taxon>
        <taxon>Streptophyta</taxon>
        <taxon>Embryophyta</taxon>
        <taxon>Tracheophyta</taxon>
        <taxon>Spermatophyta</taxon>
        <taxon>Magnoliopsida</taxon>
        <taxon>eudicotyledons</taxon>
        <taxon>Gunneridae</taxon>
        <taxon>Pentapetalae</taxon>
        <taxon>Caryophyllales</taxon>
        <taxon>Chenopodiaceae</taxon>
        <taxon>Chenopodioideae</taxon>
        <taxon>Anserineae</taxon>
        <taxon>Spinacia</taxon>
    </lineage>
</organism>
<dbReference type="InterPro" id="IPR024766">
    <property type="entry name" value="Znf_RING_H2"/>
</dbReference>
<sequence>MDINQILNLLTPIFVICIYCFPCVSLYIVGCCIRRRRSNSNLAVNVTAPQAVIVLANPRQPQGQGRLGDVQLQRPTGNVESVVIDVEKLMEISRNCADCAICLDSFNIGINSDVDDHHHDNNGGVKTLEHCGHRFHSFCIDEWITKHQNCPLCRTFIQSTTVPAQIMPLIILSNYIIQVSIDIPPLGSRGVGLYLLLHSVVYHKADNRIKNPVTLVSELI</sequence>
<feature type="domain" description="RING-type" evidence="14">
    <location>
        <begin position="99"/>
        <end position="154"/>
    </location>
</feature>
<evidence type="ECO:0000256" key="2">
    <source>
        <dbReference type="ARBA" id="ARBA00004906"/>
    </source>
</evidence>
<dbReference type="Pfam" id="PF12678">
    <property type="entry name" value="zf-rbx1"/>
    <property type="match status" value="1"/>
</dbReference>
<gene>
    <name evidence="16" type="primary">LOC130463447</name>
</gene>
<dbReference type="RefSeq" id="XP_056688560.1">
    <property type="nucleotide sequence ID" value="XM_056832582.1"/>
</dbReference>
<evidence type="ECO:0000256" key="10">
    <source>
        <dbReference type="ARBA" id="ARBA00023136"/>
    </source>
</evidence>
<name>A0ABM3QYX2_SPIOL</name>
<dbReference type="Proteomes" id="UP000813463">
    <property type="component" value="Chromosome 6"/>
</dbReference>
<keyword evidence="4 13" id="KW-0812">Transmembrane</keyword>
<evidence type="ECO:0000256" key="8">
    <source>
        <dbReference type="ARBA" id="ARBA00022833"/>
    </source>
</evidence>
<evidence type="ECO:0000259" key="14">
    <source>
        <dbReference type="PROSITE" id="PS50089"/>
    </source>
</evidence>
<keyword evidence="3" id="KW-0808">Transferase</keyword>
<evidence type="ECO:0000256" key="6">
    <source>
        <dbReference type="ARBA" id="ARBA00022771"/>
    </source>
</evidence>
<evidence type="ECO:0000256" key="5">
    <source>
        <dbReference type="ARBA" id="ARBA00022723"/>
    </source>
</evidence>
<protein>
    <submittedName>
        <fullName evidence="16">RING-H2 finger protein ATL51-like</fullName>
    </submittedName>
</protein>
<dbReference type="InterPro" id="IPR001841">
    <property type="entry name" value="Znf_RING"/>
</dbReference>
<keyword evidence="9 13" id="KW-1133">Transmembrane helix</keyword>
<comment type="pathway">
    <text evidence="2">Protein modification; protein ubiquitination.</text>
</comment>
<dbReference type="PANTHER" id="PTHR45768">
    <property type="entry name" value="E3 UBIQUITIN-PROTEIN LIGASE RNF13-LIKE"/>
    <property type="match status" value="1"/>
</dbReference>
<evidence type="ECO:0000313" key="15">
    <source>
        <dbReference type="Proteomes" id="UP000813463"/>
    </source>
</evidence>
<comment type="similarity">
    <text evidence="11">Belongs to the RING-type zinc finger family. ATL subfamily.</text>
</comment>
<evidence type="ECO:0000256" key="12">
    <source>
        <dbReference type="PROSITE-ProRule" id="PRU00175"/>
    </source>
</evidence>
<dbReference type="InterPro" id="IPR013083">
    <property type="entry name" value="Znf_RING/FYVE/PHD"/>
</dbReference>
<reference evidence="15" key="1">
    <citation type="journal article" date="2021" name="Nat. Commun.">
        <title>Genomic analyses provide insights into spinach domestication and the genetic basis of agronomic traits.</title>
        <authorList>
            <person name="Cai X."/>
            <person name="Sun X."/>
            <person name="Xu C."/>
            <person name="Sun H."/>
            <person name="Wang X."/>
            <person name="Ge C."/>
            <person name="Zhang Z."/>
            <person name="Wang Q."/>
            <person name="Fei Z."/>
            <person name="Jiao C."/>
            <person name="Wang Q."/>
        </authorList>
    </citation>
    <scope>NUCLEOTIDE SEQUENCE [LARGE SCALE GENOMIC DNA]</scope>
    <source>
        <strain evidence="15">cv. Varoflay</strain>
    </source>
</reference>
<evidence type="ECO:0000256" key="13">
    <source>
        <dbReference type="SAM" id="Phobius"/>
    </source>
</evidence>
<evidence type="ECO:0000256" key="11">
    <source>
        <dbReference type="ARBA" id="ARBA00024209"/>
    </source>
</evidence>
<dbReference type="Gene3D" id="3.30.40.10">
    <property type="entry name" value="Zinc/RING finger domain, C3HC4 (zinc finger)"/>
    <property type="match status" value="1"/>
</dbReference>
<evidence type="ECO:0000313" key="16">
    <source>
        <dbReference type="RefSeq" id="XP_056688560.1"/>
    </source>
</evidence>
<proteinExistence type="inferred from homology"/>
<evidence type="ECO:0000256" key="4">
    <source>
        <dbReference type="ARBA" id="ARBA00022692"/>
    </source>
</evidence>
<keyword evidence="15" id="KW-1185">Reference proteome</keyword>
<feature type="transmembrane region" description="Helical" evidence="13">
    <location>
        <begin position="6"/>
        <end position="29"/>
    </location>
</feature>
<keyword evidence="10 13" id="KW-0472">Membrane</keyword>
<dbReference type="PROSITE" id="PS50089">
    <property type="entry name" value="ZF_RING_2"/>
    <property type="match status" value="1"/>
</dbReference>
<evidence type="ECO:0000256" key="7">
    <source>
        <dbReference type="ARBA" id="ARBA00022786"/>
    </source>
</evidence>
<dbReference type="PANTHER" id="PTHR45768:SF18">
    <property type="entry name" value="RING-H2 FINGER PROTEIN ATL47-RELATED"/>
    <property type="match status" value="1"/>
</dbReference>